<dbReference type="GO" id="GO:0016740">
    <property type="term" value="F:transferase activity"/>
    <property type="evidence" value="ECO:0007669"/>
    <property type="project" value="UniProtKB-KW"/>
</dbReference>
<sequence>MGLKSQLQNIFEQFNVSEKFTDFQIFYSGHINNTYLILTKEKLNYVLQKINGNVFKKAKEVIENKVKVTSFLQNSNYKTLEYIKSKNGNFYIKDLENNYWNLCYYIKNSQTFTQVTSFKISFEAGKITGGFLTKMRDFEETLVDILPKFHNMSFRFLQFEEALKNASSKREETALEWINFCISKKEEMTILDKAILNKEIPLRVIHSDTKISNILFDKNEKAICLIDLDTVMKGVLHFDYGDALRTICNTAKEDEKNSKLINFNFNYFKNYTKGFLESTGNQLTKNELKYLSISPKIITFIMGLRFLTDYLNNDVYYKTEYKEHNLIRAKNQFILVNKILENQEKIENFIQKTTS</sequence>
<dbReference type="AlphaFoldDB" id="A0A5S3N9Q2"/>
<dbReference type="InterPro" id="IPR002575">
    <property type="entry name" value="Aminoglycoside_PTrfase"/>
</dbReference>
<dbReference type="Pfam" id="PF01636">
    <property type="entry name" value="APH"/>
    <property type="match status" value="1"/>
</dbReference>
<keyword evidence="3" id="KW-1185">Reference proteome</keyword>
<dbReference type="OrthoDB" id="526037at2"/>
<dbReference type="Proteomes" id="UP000307140">
    <property type="component" value="Unassembled WGS sequence"/>
</dbReference>
<evidence type="ECO:0000259" key="1">
    <source>
        <dbReference type="Pfam" id="PF01636"/>
    </source>
</evidence>
<dbReference type="PANTHER" id="PTHR21064:SF5">
    <property type="entry name" value="SLR1880 PROTEIN"/>
    <property type="match status" value="1"/>
</dbReference>
<dbReference type="InterPro" id="IPR050249">
    <property type="entry name" value="Pseudomonas-type_ThrB"/>
</dbReference>
<evidence type="ECO:0000313" key="2">
    <source>
        <dbReference type="EMBL" id="TMM32011.1"/>
    </source>
</evidence>
<accession>A0A5S3N9Q2</accession>
<dbReference type="Gene3D" id="3.90.1200.10">
    <property type="match status" value="1"/>
</dbReference>
<dbReference type="PANTHER" id="PTHR21064">
    <property type="entry name" value="AMINOGLYCOSIDE PHOSPHOTRANSFERASE DOMAIN-CONTAINING PROTEIN-RELATED"/>
    <property type="match status" value="1"/>
</dbReference>
<dbReference type="EMBL" id="VANR01000001">
    <property type="protein sequence ID" value="TMM32011.1"/>
    <property type="molecule type" value="Genomic_DNA"/>
</dbReference>
<keyword evidence="2" id="KW-0808">Transferase</keyword>
<proteinExistence type="predicted"/>
<name>A0A5S3N9Q2_9FLAO</name>
<organism evidence="2 3">
    <name type="scientific">Polaribacter aestuariivivens</name>
    <dbReference type="NCBI Taxonomy" id="2304626"/>
    <lineage>
        <taxon>Bacteria</taxon>
        <taxon>Pseudomonadati</taxon>
        <taxon>Bacteroidota</taxon>
        <taxon>Flavobacteriia</taxon>
        <taxon>Flavobacteriales</taxon>
        <taxon>Flavobacteriaceae</taxon>
    </lineage>
</organism>
<dbReference type="InterPro" id="IPR011009">
    <property type="entry name" value="Kinase-like_dom_sf"/>
</dbReference>
<evidence type="ECO:0000313" key="3">
    <source>
        <dbReference type="Proteomes" id="UP000307140"/>
    </source>
</evidence>
<comment type="caution">
    <text evidence="2">The sequence shown here is derived from an EMBL/GenBank/DDBJ whole genome shotgun (WGS) entry which is preliminary data.</text>
</comment>
<feature type="domain" description="Aminoglycoside phosphotransferase" evidence="1">
    <location>
        <begin position="25"/>
        <end position="251"/>
    </location>
</feature>
<protein>
    <submittedName>
        <fullName evidence="2">Aminoglycoside phosphotransferase family protein</fullName>
    </submittedName>
</protein>
<reference evidence="2 3" key="1">
    <citation type="submission" date="2019-05" db="EMBL/GenBank/DDBJ databases">
        <title>Polaribacter aestuariivivens sp. nov., isolated from a tidal flat.</title>
        <authorList>
            <person name="Yoon J.-H."/>
        </authorList>
    </citation>
    <scope>NUCLEOTIDE SEQUENCE [LARGE SCALE GENOMIC DNA]</scope>
    <source>
        <strain evidence="2 3">DBTF-3</strain>
    </source>
</reference>
<dbReference type="SUPFAM" id="SSF56112">
    <property type="entry name" value="Protein kinase-like (PK-like)"/>
    <property type="match status" value="1"/>
</dbReference>
<gene>
    <name evidence="2" type="ORF">FDT66_00670</name>
</gene>
<dbReference type="Gene3D" id="3.30.200.20">
    <property type="entry name" value="Phosphorylase Kinase, domain 1"/>
    <property type="match status" value="1"/>
</dbReference>
<dbReference type="RefSeq" id="WP_138534224.1">
    <property type="nucleotide sequence ID" value="NZ_VANR01000001.1"/>
</dbReference>